<sequence>MRTGSVLVITICVLLLISSFDCKKNKDSKNKKSKDKQYKDKNSETKVEKQKPPKEEKVKSEKAEKFEKQQKPEKAEKLGKQQKPQKAEKLEKQQETEEIVADEVIIEAPEVTGKVKTSAKNQEHAHNADSLVDTINHHQRRQIVRPKSLKVLNAYEQCKLECKKQRDSVQAQEYVEQLRAELAAAEAALAAETAAATSAPENAQSEPLFVEA</sequence>
<name>A0A7I5E6Y5_HAECO</name>
<reference evidence="4" key="1">
    <citation type="submission" date="2020-12" db="UniProtKB">
        <authorList>
            <consortium name="WormBaseParasite"/>
        </authorList>
    </citation>
    <scope>IDENTIFICATION</scope>
    <source>
        <strain evidence="4">MHco3</strain>
    </source>
</reference>
<dbReference type="AlphaFoldDB" id="A0A7I5E6Y5"/>
<evidence type="ECO:0000313" key="3">
    <source>
        <dbReference type="Proteomes" id="UP000025227"/>
    </source>
</evidence>
<dbReference type="OMA" id="SIDCKKP"/>
<feature type="compositionally biased region" description="Basic and acidic residues" evidence="1">
    <location>
        <begin position="24"/>
        <end position="95"/>
    </location>
</feature>
<feature type="chain" id="PRO_5029789081" evidence="2">
    <location>
        <begin position="20"/>
        <end position="212"/>
    </location>
</feature>
<dbReference type="Proteomes" id="UP000025227">
    <property type="component" value="Unplaced"/>
</dbReference>
<dbReference type="WBParaSite" id="HCON_00037860-00001">
    <property type="protein sequence ID" value="HCON_00037860-00001"/>
    <property type="gene ID" value="HCON_00037860"/>
</dbReference>
<keyword evidence="2" id="KW-0732">Signal</keyword>
<evidence type="ECO:0000256" key="2">
    <source>
        <dbReference type="SAM" id="SignalP"/>
    </source>
</evidence>
<keyword evidence="3" id="KW-1185">Reference proteome</keyword>
<feature type="region of interest" description="Disordered" evidence="1">
    <location>
        <begin position="24"/>
        <end position="97"/>
    </location>
</feature>
<evidence type="ECO:0000256" key="1">
    <source>
        <dbReference type="SAM" id="MobiDB-lite"/>
    </source>
</evidence>
<feature type="region of interest" description="Disordered" evidence="1">
    <location>
        <begin position="190"/>
        <end position="212"/>
    </location>
</feature>
<evidence type="ECO:0000313" key="4">
    <source>
        <dbReference type="WBParaSite" id="HCON_00037860-00001"/>
    </source>
</evidence>
<organism evidence="3 4">
    <name type="scientific">Haemonchus contortus</name>
    <name type="common">Barber pole worm</name>
    <dbReference type="NCBI Taxonomy" id="6289"/>
    <lineage>
        <taxon>Eukaryota</taxon>
        <taxon>Metazoa</taxon>
        <taxon>Ecdysozoa</taxon>
        <taxon>Nematoda</taxon>
        <taxon>Chromadorea</taxon>
        <taxon>Rhabditida</taxon>
        <taxon>Rhabditina</taxon>
        <taxon>Rhabditomorpha</taxon>
        <taxon>Strongyloidea</taxon>
        <taxon>Trichostrongylidae</taxon>
        <taxon>Haemonchus</taxon>
    </lineage>
</organism>
<accession>A0A7I5E6Y5</accession>
<proteinExistence type="predicted"/>
<protein>
    <submittedName>
        <fullName evidence="4">Uncharacterized protein</fullName>
    </submittedName>
</protein>
<dbReference type="OrthoDB" id="5876270at2759"/>
<feature type="signal peptide" evidence="2">
    <location>
        <begin position="1"/>
        <end position="19"/>
    </location>
</feature>